<accession>A0ABR8Q642</accession>
<sequence length="149" mass="17904">MKDLKCLKNELNEINTENEKFTNQLIMKYQDRIIEILEEEIKKAMMNKEMIAYFQVGTHINNCLVEEFGEDYQDVLKIEILFLDSPKKYIYDKFKSKIAKILKDKGFYIFRTASDEDYIAIMWSKKTYILVKIADYIVCFFKKIEKIFS</sequence>
<proteinExistence type="predicted"/>
<evidence type="ECO:0000313" key="2">
    <source>
        <dbReference type="Proteomes" id="UP000640335"/>
    </source>
</evidence>
<reference evidence="1 2" key="1">
    <citation type="submission" date="2020-08" db="EMBL/GenBank/DDBJ databases">
        <title>A Genomic Blueprint of the Chicken Gut Microbiome.</title>
        <authorList>
            <person name="Gilroy R."/>
            <person name="Ravi A."/>
            <person name="Getino M."/>
            <person name="Pursley I."/>
            <person name="Horton D.L."/>
            <person name="Alikhan N.-F."/>
            <person name="Baker D."/>
            <person name="Gharbi K."/>
            <person name="Hall N."/>
            <person name="Watson M."/>
            <person name="Adriaenssens E.M."/>
            <person name="Foster-Nyarko E."/>
            <person name="Jarju S."/>
            <person name="Secka A."/>
            <person name="Antonio M."/>
            <person name="Oren A."/>
            <person name="Chaudhuri R."/>
            <person name="La Ragione R.M."/>
            <person name="Hildebrand F."/>
            <person name="Pallen M.J."/>
        </authorList>
    </citation>
    <scope>NUCLEOTIDE SEQUENCE [LARGE SCALE GENOMIC DNA]</scope>
    <source>
        <strain evidence="1 2">Sa3CUN1</strain>
    </source>
</reference>
<gene>
    <name evidence="1" type="ORF">H9660_11990</name>
</gene>
<name>A0ABR8Q642_9CLOT</name>
<dbReference type="Proteomes" id="UP000640335">
    <property type="component" value="Unassembled WGS sequence"/>
</dbReference>
<protein>
    <submittedName>
        <fullName evidence="1">Uncharacterized protein</fullName>
    </submittedName>
</protein>
<organism evidence="1 2">
    <name type="scientific">Clostridium gallinarum</name>
    <dbReference type="NCBI Taxonomy" id="2762246"/>
    <lineage>
        <taxon>Bacteria</taxon>
        <taxon>Bacillati</taxon>
        <taxon>Bacillota</taxon>
        <taxon>Clostridia</taxon>
        <taxon>Eubacteriales</taxon>
        <taxon>Clostridiaceae</taxon>
        <taxon>Clostridium</taxon>
    </lineage>
</organism>
<evidence type="ECO:0000313" key="1">
    <source>
        <dbReference type="EMBL" id="MBD7915865.1"/>
    </source>
</evidence>
<keyword evidence="2" id="KW-1185">Reference proteome</keyword>
<dbReference type="EMBL" id="JACSQZ010000047">
    <property type="protein sequence ID" value="MBD7915865.1"/>
    <property type="molecule type" value="Genomic_DNA"/>
</dbReference>
<comment type="caution">
    <text evidence="1">The sequence shown here is derived from an EMBL/GenBank/DDBJ whole genome shotgun (WGS) entry which is preliminary data.</text>
</comment>
<dbReference type="RefSeq" id="WP_191750617.1">
    <property type="nucleotide sequence ID" value="NZ_JACSQZ010000047.1"/>
</dbReference>